<reference evidence="4" key="2">
    <citation type="submission" date="2025-04" db="UniProtKB">
        <authorList>
            <consortium name="RefSeq"/>
        </authorList>
    </citation>
    <scope>IDENTIFICATION</scope>
    <source>
        <strain evidence="4">USDA-PBARC FA_bdor</strain>
        <tissue evidence="4">Whole organism</tissue>
    </source>
</reference>
<accession>A0A0C9RZV8</accession>
<dbReference type="GO" id="GO:0032981">
    <property type="term" value="P:mitochondrial respiratory chain complex I assembly"/>
    <property type="evidence" value="ECO:0007669"/>
    <property type="project" value="TreeGrafter"/>
</dbReference>
<evidence type="ECO:0000313" key="2">
    <source>
        <dbReference type="EMBL" id="JAG84787.1"/>
    </source>
</evidence>
<keyword evidence="3" id="KW-1185">Reference proteome</keyword>
<dbReference type="PANTHER" id="PTHR21192">
    <property type="entry name" value="NUCLEAR PROTEIN E3-3"/>
    <property type="match status" value="1"/>
</dbReference>
<dbReference type="Gene3D" id="3.40.1230.10">
    <property type="entry name" value="MTH938-like"/>
    <property type="match status" value="1"/>
</dbReference>
<feature type="region of interest" description="Disordered" evidence="1">
    <location>
        <begin position="212"/>
        <end position="241"/>
    </location>
</feature>
<proteinExistence type="predicted"/>
<dbReference type="Pfam" id="PF04430">
    <property type="entry name" value="DUF498"/>
    <property type="match status" value="1"/>
</dbReference>
<dbReference type="GeneID" id="105267902"/>
<dbReference type="Proteomes" id="UP000694866">
    <property type="component" value="Unplaced"/>
</dbReference>
<sequence>MSTLCCQLLRNNFKRLIRHSLPVRHKIGQGAYEGEGKTTVTILNRDIDYALMIDKISMQGFGLNIGVNILGPMIIFPKTVIGWNIETENDIHEDSLSLFRVLDPRPDILILGLNKNYPRGTKFIDDFKSIAKNLDINHEVLPVDKACTTFNFLNAEKRYAVAALLPPNDIDDIDIDSLNDLSMRRVLYGHWESAPDPKLENPNKMADILFPSEAAKKDVEDMQKARNERRANKKNEKPDDL</sequence>
<dbReference type="AlphaFoldDB" id="A0A0C9RZV8"/>
<feature type="compositionally biased region" description="Basic and acidic residues" evidence="1">
    <location>
        <begin position="214"/>
        <end position="241"/>
    </location>
</feature>
<protein>
    <submittedName>
        <fullName evidence="4">NADH dehydrogenase [ubiquinone] 1 alpha subcomplex assembly factor 3</fullName>
    </submittedName>
    <submittedName>
        <fullName evidence="2">Ndufaf3 protein</fullName>
    </submittedName>
</protein>
<dbReference type="RefSeq" id="XP_011305358.1">
    <property type="nucleotide sequence ID" value="XM_011307056.1"/>
</dbReference>
<name>A0A0C9RZV8_9HYME</name>
<accession>A0A9R1TA80</accession>
<dbReference type="SUPFAM" id="SSF64076">
    <property type="entry name" value="MTH938-like"/>
    <property type="match status" value="1"/>
</dbReference>
<dbReference type="InterPro" id="IPR036748">
    <property type="entry name" value="MTH938-like_sf"/>
</dbReference>
<dbReference type="EMBL" id="GBYB01015020">
    <property type="protein sequence ID" value="JAG84787.1"/>
    <property type="molecule type" value="Transcribed_RNA"/>
</dbReference>
<dbReference type="InterPro" id="IPR007523">
    <property type="entry name" value="NDUFAF3/AAMDC"/>
</dbReference>
<gene>
    <name evidence="2" type="primary">ndufaf3</name>
    <name evidence="4" type="synonym">LOC105267902</name>
    <name evidence="2" type="ORF">g.3150</name>
</gene>
<evidence type="ECO:0000256" key="1">
    <source>
        <dbReference type="SAM" id="MobiDB-lite"/>
    </source>
</evidence>
<dbReference type="OrthoDB" id="20681at2759"/>
<dbReference type="KEGG" id="fas:105267902"/>
<evidence type="ECO:0000313" key="4">
    <source>
        <dbReference type="RefSeq" id="XP_011305358.1"/>
    </source>
</evidence>
<organism evidence="2">
    <name type="scientific">Fopius arisanus</name>
    <dbReference type="NCBI Taxonomy" id="64838"/>
    <lineage>
        <taxon>Eukaryota</taxon>
        <taxon>Metazoa</taxon>
        <taxon>Ecdysozoa</taxon>
        <taxon>Arthropoda</taxon>
        <taxon>Hexapoda</taxon>
        <taxon>Insecta</taxon>
        <taxon>Pterygota</taxon>
        <taxon>Neoptera</taxon>
        <taxon>Endopterygota</taxon>
        <taxon>Hymenoptera</taxon>
        <taxon>Apocrita</taxon>
        <taxon>Ichneumonoidea</taxon>
        <taxon>Braconidae</taxon>
        <taxon>Opiinae</taxon>
        <taxon>Fopius</taxon>
    </lineage>
</organism>
<reference evidence="2" key="1">
    <citation type="submission" date="2015-01" db="EMBL/GenBank/DDBJ databases">
        <title>Transcriptome Assembly of Fopius arisanus.</title>
        <authorList>
            <person name="Geib S."/>
        </authorList>
    </citation>
    <scope>NUCLEOTIDE SEQUENCE</scope>
</reference>
<dbReference type="GO" id="GO:0005743">
    <property type="term" value="C:mitochondrial inner membrane"/>
    <property type="evidence" value="ECO:0007669"/>
    <property type="project" value="TreeGrafter"/>
</dbReference>
<dbReference type="PANTHER" id="PTHR21192:SF2">
    <property type="entry name" value="NADH DEHYDROGENASE [UBIQUINONE] 1 ALPHA SUBCOMPLEX ASSEMBLY FACTOR 3"/>
    <property type="match status" value="1"/>
</dbReference>
<evidence type="ECO:0000313" key="3">
    <source>
        <dbReference type="Proteomes" id="UP000694866"/>
    </source>
</evidence>